<reference evidence="2 3" key="1">
    <citation type="journal article" date="2021" name="Comput. Struct. Biotechnol. J.">
        <title>De novo genome assembly of the potent medicinal plant Rehmannia glutinosa using nanopore technology.</title>
        <authorList>
            <person name="Ma L."/>
            <person name="Dong C."/>
            <person name="Song C."/>
            <person name="Wang X."/>
            <person name="Zheng X."/>
            <person name="Niu Y."/>
            <person name="Chen S."/>
            <person name="Feng W."/>
        </authorList>
    </citation>
    <scope>NUCLEOTIDE SEQUENCE [LARGE SCALE GENOMIC DNA]</scope>
    <source>
        <strain evidence="2">DH-2019</strain>
    </source>
</reference>
<gene>
    <name evidence="2" type="ORF">DH2020_030102</name>
</gene>
<protein>
    <submittedName>
        <fullName evidence="2">Uncharacterized protein</fullName>
    </submittedName>
</protein>
<accession>A0ABR0VLW5</accession>
<evidence type="ECO:0000256" key="1">
    <source>
        <dbReference type="SAM" id="MobiDB-lite"/>
    </source>
</evidence>
<comment type="caution">
    <text evidence="2">The sequence shown here is derived from an EMBL/GenBank/DDBJ whole genome shotgun (WGS) entry which is preliminary data.</text>
</comment>
<organism evidence="2 3">
    <name type="scientific">Rehmannia glutinosa</name>
    <name type="common">Chinese foxglove</name>
    <dbReference type="NCBI Taxonomy" id="99300"/>
    <lineage>
        <taxon>Eukaryota</taxon>
        <taxon>Viridiplantae</taxon>
        <taxon>Streptophyta</taxon>
        <taxon>Embryophyta</taxon>
        <taxon>Tracheophyta</taxon>
        <taxon>Spermatophyta</taxon>
        <taxon>Magnoliopsida</taxon>
        <taxon>eudicotyledons</taxon>
        <taxon>Gunneridae</taxon>
        <taxon>Pentapetalae</taxon>
        <taxon>asterids</taxon>
        <taxon>lamiids</taxon>
        <taxon>Lamiales</taxon>
        <taxon>Orobanchaceae</taxon>
        <taxon>Rehmannieae</taxon>
        <taxon>Rehmannia</taxon>
    </lineage>
</organism>
<feature type="region of interest" description="Disordered" evidence="1">
    <location>
        <begin position="1"/>
        <end position="25"/>
    </location>
</feature>
<evidence type="ECO:0000313" key="2">
    <source>
        <dbReference type="EMBL" id="KAK6136168.1"/>
    </source>
</evidence>
<dbReference type="Proteomes" id="UP001318860">
    <property type="component" value="Unassembled WGS sequence"/>
</dbReference>
<evidence type="ECO:0000313" key="3">
    <source>
        <dbReference type="Proteomes" id="UP001318860"/>
    </source>
</evidence>
<name>A0ABR0VLW5_REHGL</name>
<dbReference type="EMBL" id="JABTTQ020001051">
    <property type="protein sequence ID" value="KAK6136168.1"/>
    <property type="molecule type" value="Genomic_DNA"/>
</dbReference>
<keyword evidence="3" id="KW-1185">Reference proteome</keyword>
<sequence length="172" mass="18167">MSTSKAASMKQKQVSTGNSNGSTYPGSDIGVTTFNSYKDQPHATSLIGADFMRDIRCSIPQNLGCHNSLSTPCGFTIASIASSNNTSLAPPDSDVGMMLLGDTRDSNPQDFLASSLTPAGSNSLERVVNITDDLSLPQMDVHMDLLGGTSGSDNQIFVTLMPRLLHQVLKLG</sequence>
<proteinExistence type="predicted"/>